<name>A0A0L8HB55_OCTBM</name>
<dbReference type="EMBL" id="KQ418651">
    <property type="protein sequence ID" value="KOF86412.1"/>
    <property type="molecule type" value="Genomic_DNA"/>
</dbReference>
<reference evidence="1" key="1">
    <citation type="submission" date="2015-07" db="EMBL/GenBank/DDBJ databases">
        <title>MeaNS - Measles Nucleotide Surveillance Program.</title>
        <authorList>
            <person name="Tran T."/>
            <person name="Druce J."/>
        </authorList>
    </citation>
    <scope>NUCLEOTIDE SEQUENCE</scope>
    <source>
        <strain evidence="1">UCB-OBI-ISO-001</strain>
        <tissue evidence="1">Gonad</tissue>
    </source>
</reference>
<evidence type="ECO:0000313" key="1">
    <source>
        <dbReference type="EMBL" id="KOF86412.1"/>
    </source>
</evidence>
<protein>
    <submittedName>
        <fullName evidence="1">Uncharacterized protein</fullName>
    </submittedName>
</protein>
<sequence length="49" mass="5701">MITFYKLFKVPVYPADSTILLQVIFKFFFFSGNHIGEDLILGLLTFNIK</sequence>
<gene>
    <name evidence="1" type="ORF">OCBIM_22018664mg</name>
</gene>
<dbReference type="AlphaFoldDB" id="A0A0L8HB55"/>
<proteinExistence type="predicted"/>
<organism evidence="1">
    <name type="scientific">Octopus bimaculoides</name>
    <name type="common">California two-spotted octopus</name>
    <dbReference type="NCBI Taxonomy" id="37653"/>
    <lineage>
        <taxon>Eukaryota</taxon>
        <taxon>Metazoa</taxon>
        <taxon>Spiralia</taxon>
        <taxon>Lophotrochozoa</taxon>
        <taxon>Mollusca</taxon>
        <taxon>Cephalopoda</taxon>
        <taxon>Coleoidea</taxon>
        <taxon>Octopodiformes</taxon>
        <taxon>Octopoda</taxon>
        <taxon>Incirrata</taxon>
        <taxon>Octopodidae</taxon>
        <taxon>Octopus</taxon>
    </lineage>
</organism>
<accession>A0A0L8HB55</accession>